<comment type="caution">
    <text evidence="1">The sequence shown here is derived from an EMBL/GenBank/DDBJ whole genome shotgun (WGS) entry which is preliminary data.</text>
</comment>
<evidence type="ECO:0000313" key="2">
    <source>
        <dbReference type="Proteomes" id="UP001060215"/>
    </source>
</evidence>
<organism evidence="1 2">
    <name type="scientific">Camellia lanceoleosa</name>
    <dbReference type="NCBI Taxonomy" id="1840588"/>
    <lineage>
        <taxon>Eukaryota</taxon>
        <taxon>Viridiplantae</taxon>
        <taxon>Streptophyta</taxon>
        <taxon>Embryophyta</taxon>
        <taxon>Tracheophyta</taxon>
        <taxon>Spermatophyta</taxon>
        <taxon>Magnoliopsida</taxon>
        <taxon>eudicotyledons</taxon>
        <taxon>Gunneridae</taxon>
        <taxon>Pentapetalae</taxon>
        <taxon>asterids</taxon>
        <taxon>Ericales</taxon>
        <taxon>Theaceae</taxon>
        <taxon>Camellia</taxon>
    </lineage>
</organism>
<evidence type="ECO:0000313" key="1">
    <source>
        <dbReference type="EMBL" id="KAI8031955.1"/>
    </source>
</evidence>
<protein>
    <submittedName>
        <fullName evidence="1">Cytochrome P450 86B1</fullName>
    </submittedName>
</protein>
<dbReference type="Proteomes" id="UP001060215">
    <property type="component" value="Chromosome 1"/>
</dbReference>
<sequence length="143" mass="15966">MELASFWDATDSSLPCAPDPRLGQSSMPSRSYGFDCSFCSSVIGNGFDCSFCSSIASVALPSHELEASSADTLSFINSDSDMWRNQRKLAQLQLSHPWFHQLLVKTTQDKVEKGLIKVLEHVSKQSLVVDLQDLFQRLRFDTT</sequence>
<accession>A0ACC0J2E6</accession>
<keyword evidence="2" id="KW-1185">Reference proteome</keyword>
<proteinExistence type="predicted"/>
<name>A0ACC0J2E6_9ERIC</name>
<dbReference type="EMBL" id="CM045758">
    <property type="protein sequence ID" value="KAI8031955.1"/>
    <property type="molecule type" value="Genomic_DNA"/>
</dbReference>
<reference evidence="1 2" key="1">
    <citation type="journal article" date="2022" name="Plant J.">
        <title>Chromosome-level genome of Camellia lanceoleosa provides a valuable resource for understanding genome evolution and self-incompatibility.</title>
        <authorList>
            <person name="Gong W."/>
            <person name="Xiao S."/>
            <person name="Wang L."/>
            <person name="Liao Z."/>
            <person name="Chang Y."/>
            <person name="Mo W."/>
            <person name="Hu G."/>
            <person name="Li W."/>
            <person name="Zhao G."/>
            <person name="Zhu H."/>
            <person name="Hu X."/>
            <person name="Ji K."/>
            <person name="Xiang X."/>
            <person name="Song Q."/>
            <person name="Yuan D."/>
            <person name="Jin S."/>
            <person name="Zhang L."/>
        </authorList>
    </citation>
    <scope>NUCLEOTIDE SEQUENCE [LARGE SCALE GENOMIC DNA]</scope>
    <source>
        <strain evidence="1">SQ_2022a</strain>
    </source>
</reference>
<gene>
    <name evidence="1" type="ORF">LOK49_LG01G02457</name>
</gene>